<protein>
    <submittedName>
        <fullName evidence="1">Uncharacterized protein</fullName>
    </submittedName>
</protein>
<sequence>MKKQKSQSLTLHKKAISSLSSFIVGGKAQASDSCQTQDPQTPTAISACRTTCPINQPTRTCN</sequence>
<gene>
    <name evidence="1" type="ORF">KAOT1_15112</name>
</gene>
<dbReference type="STRING" id="391587.KAOT1_15112"/>
<dbReference type="RefSeq" id="WP_007095569.1">
    <property type="nucleotide sequence ID" value="NZ_CP142125.1"/>
</dbReference>
<comment type="caution">
    <text evidence="1">The sequence shown here is derived from an EMBL/GenBank/DDBJ whole genome shotgun (WGS) entry which is preliminary data.</text>
</comment>
<dbReference type="AlphaFoldDB" id="A9DLF8"/>
<evidence type="ECO:0000313" key="2">
    <source>
        <dbReference type="Proteomes" id="UP000002945"/>
    </source>
</evidence>
<organism evidence="1 2">
    <name type="scientific">Kordia algicida OT-1</name>
    <dbReference type="NCBI Taxonomy" id="391587"/>
    <lineage>
        <taxon>Bacteria</taxon>
        <taxon>Pseudomonadati</taxon>
        <taxon>Bacteroidota</taxon>
        <taxon>Flavobacteriia</taxon>
        <taxon>Flavobacteriales</taxon>
        <taxon>Flavobacteriaceae</taxon>
        <taxon>Kordia</taxon>
    </lineage>
</organism>
<dbReference type="Proteomes" id="UP000002945">
    <property type="component" value="Unassembled WGS sequence"/>
</dbReference>
<name>A9DLF8_9FLAO</name>
<dbReference type="HOGENOM" id="CLU_2898356_0_0_10"/>
<proteinExistence type="predicted"/>
<evidence type="ECO:0000313" key="1">
    <source>
        <dbReference type="EMBL" id="EDP98558.1"/>
    </source>
</evidence>
<reference evidence="1 2" key="1">
    <citation type="journal article" date="2011" name="J. Bacteriol.">
        <title>Genome sequence of the algicidal bacterium Kordia algicida OT-1.</title>
        <authorList>
            <person name="Lee H.S."/>
            <person name="Kang S.G."/>
            <person name="Kwon K.K."/>
            <person name="Lee J.H."/>
            <person name="Kim S.J."/>
        </authorList>
    </citation>
    <scope>NUCLEOTIDE SEQUENCE [LARGE SCALE GENOMIC DNA]</scope>
    <source>
        <strain evidence="1 2">OT-1</strain>
    </source>
</reference>
<accession>A9DLF8</accession>
<keyword evidence="2" id="KW-1185">Reference proteome</keyword>
<dbReference type="EMBL" id="ABIB01000001">
    <property type="protein sequence ID" value="EDP98558.1"/>
    <property type="molecule type" value="Genomic_DNA"/>
</dbReference>